<dbReference type="InterPro" id="IPR003439">
    <property type="entry name" value="ABC_transporter-like_ATP-bd"/>
</dbReference>
<evidence type="ECO:0000256" key="6">
    <source>
        <dbReference type="ARBA" id="ARBA00022840"/>
    </source>
</evidence>
<dbReference type="OrthoDB" id="9802264at2"/>
<keyword evidence="6 12" id="KW-0067">ATP-binding</keyword>
<evidence type="ECO:0000259" key="11">
    <source>
        <dbReference type="PROSITE" id="PS50893"/>
    </source>
</evidence>
<protein>
    <recommendedName>
        <fullName evidence="9">ABC-type polar-amino-acid transporter</fullName>
        <ecNumber evidence="9">7.4.2.1</ecNumber>
    </recommendedName>
</protein>
<evidence type="ECO:0000256" key="9">
    <source>
        <dbReference type="ARBA" id="ARBA00038850"/>
    </source>
</evidence>
<feature type="domain" description="ABC transporter" evidence="11">
    <location>
        <begin position="26"/>
        <end position="264"/>
    </location>
</feature>
<proteinExistence type="inferred from homology"/>
<organism evidence="12 13">
    <name type="scientific">Bifidobacterium primatium</name>
    <dbReference type="NCBI Taxonomy" id="2045438"/>
    <lineage>
        <taxon>Bacteria</taxon>
        <taxon>Bacillati</taxon>
        <taxon>Actinomycetota</taxon>
        <taxon>Actinomycetes</taxon>
        <taxon>Bifidobacteriales</taxon>
        <taxon>Bifidobacteriaceae</taxon>
        <taxon>Bifidobacterium</taxon>
    </lineage>
</organism>
<dbReference type="GO" id="GO:0015426">
    <property type="term" value="F:ATPase-coupled polar amino acid-transporter activity"/>
    <property type="evidence" value="ECO:0007669"/>
    <property type="project" value="UniProtKB-EC"/>
</dbReference>
<evidence type="ECO:0000256" key="7">
    <source>
        <dbReference type="ARBA" id="ARBA00022970"/>
    </source>
</evidence>
<keyword evidence="4" id="KW-1003">Cell membrane</keyword>
<dbReference type="Pfam" id="PF00005">
    <property type="entry name" value="ABC_tran"/>
    <property type="match status" value="1"/>
</dbReference>
<comment type="subcellular location">
    <subcellularLocation>
        <location evidence="1">Cell membrane</location>
        <topology evidence="1">Peripheral membrane protein</topology>
    </subcellularLocation>
</comment>
<gene>
    <name evidence="12" type="primary">glnQ</name>
    <name evidence="12" type="ORF">CS006_05640</name>
</gene>
<dbReference type="PROSITE" id="PS00211">
    <property type="entry name" value="ABC_TRANSPORTER_1"/>
    <property type="match status" value="1"/>
</dbReference>
<evidence type="ECO:0000256" key="3">
    <source>
        <dbReference type="ARBA" id="ARBA00022448"/>
    </source>
</evidence>
<dbReference type="PROSITE" id="PS50893">
    <property type="entry name" value="ABC_TRANSPORTER_2"/>
    <property type="match status" value="1"/>
</dbReference>
<evidence type="ECO:0000256" key="8">
    <source>
        <dbReference type="ARBA" id="ARBA00023136"/>
    </source>
</evidence>
<comment type="similarity">
    <text evidence="2">Belongs to the ABC transporter superfamily.</text>
</comment>
<dbReference type="SUPFAM" id="SSF52540">
    <property type="entry name" value="P-loop containing nucleoside triphosphate hydrolases"/>
    <property type="match status" value="1"/>
</dbReference>
<accession>A0A2M9H9M7</accession>
<keyword evidence="5" id="KW-0547">Nucleotide-binding</keyword>
<evidence type="ECO:0000256" key="2">
    <source>
        <dbReference type="ARBA" id="ARBA00005417"/>
    </source>
</evidence>
<comment type="caution">
    <text evidence="12">The sequence shown here is derived from an EMBL/GenBank/DDBJ whole genome shotgun (WGS) entry which is preliminary data.</text>
</comment>
<dbReference type="InterPro" id="IPR050086">
    <property type="entry name" value="MetN_ABC_transporter-like"/>
</dbReference>
<dbReference type="InterPro" id="IPR003593">
    <property type="entry name" value="AAA+_ATPase"/>
</dbReference>
<sequence>MTLATLVSQSVAANTTDDIDHSKYMIELGGVVKSYGGNTILHEVSLRVERGEVCSIIGPSGAGKSTLLRCVNLLEQPDDGNMVIDGQFVDFTENLGKTDLMALRRKCGMVFQQFNLFPHMSALKNVVFPQMHVLGRGKAEAEERAMELLKRVGLEDRADHKPSQLSGGQQQRVAIARALALDPAVMLFDEPTSALDPEVSGEVLNVMRELAEGGMTMCVVTHEMSFARDVGDHLVVMADGRIIDEGDPKEIMAHPVNERTKQFLSAVGR</sequence>
<evidence type="ECO:0000256" key="4">
    <source>
        <dbReference type="ARBA" id="ARBA00022475"/>
    </source>
</evidence>
<keyword evidence="8" id="KW-0472">Membrane</keyword>
<dbReference type="SMART" id="SM00382">
    <property type="entry name" value="AAA"/>
    <property type="match status" value="1"/>
</dbReference>
<keyword evidence="13" id="KW-1185">Reference proteome</keyword>
<keyword evidence="3" id="KW-0813">Transport</keyword>
<dbReference type="Proteomes" id="UP000229095">
    <property type="component" value="Unassembled WGS sequence"/>
</dbReference>
<dbReference type="CDD" id="cd03262">
    <property type="entry name" value="ABC_HisP_GlnQ"/>
    <property type="match status" value="1"/>
</dbReference>
<dbReference type="AlphaFoldDB" id="A0A2M9H9M7"/>
<evidence type="ECO:0000256" key="1">
    <source>
        <dbReference type="ARBA" id="ARBA00004202"/>
    </source>
</evidence>
<evidence type="ECO:0000256" key="10">
    <source>
        <dbReference type="ARBA" id="ARBA00047624"/>
    </source>
</evidence>
<evidence type="ECO:0000313" key="12">
    <source>
        <dbReference type="EMBL" id="PJM73512.1"/>
    </source>
</evidence>
<dbReference type="GO" id="GO:0005524">
    <property type="term" value="F:ATP binding"/>
    <property type="evidence" value="ECO:0007669"/>
    <property type="project" value="UniProtKB-KW"/>
</dbReference>
<dbReference type="GO" id="GO:0005886">
    <property type="term" value="C:plasma membrane"/>
    <property type="evidence" value="ECO:0007669"/>
    <property type="project" value="UniProtKB-SubCell"/>
</dbReference>
<evidence type="ECO:0000313" key="13">
    <source>
        <dbReference type="Proteomes" id="UP000229095"/>
    </source>
</evidence>
<dbReference type="InterPro" id="IPR027417">
    <property type="entry name" value="P-loop_NTPase"/>
</dbReference>
<dbReference type="PANTHER" id="PTHR43166:SF9">
    <property type="entry name" value="GLUTAMATE_ASPARTATE IMPORT ATP-BINDING PROTEIN GLTL"/>
    <property type="match status" value="1"/>
</dbReference>
<evidence type="ECO:0000256" key="5">
    <source>
        <dbReference type="ARBA" id="ARBA00022741"/>
    </source>
</evidence>
<comment type="catalytic activity">
    <reaction evidence="10">
        <text>a polar amino acid(out) + ATP + H2O = a polar amino acid(in) + ADP + phosphate + H(+)</text>
        <dbReference type="Rhea" id="RHEA:14673"/>
        <dbReference type="ChEBI" id="CHEBI:15377"/>
        <dbReference type="ChEBI" id="CHEBI:15378"/>
        <dbReference type="ChEBI" id="CHEBI:30616"/>
        <dbReference type="ChEBI" id="CHEBI:43474"/>
        <dbReference type="ChEBI" id="CHEBI:62031"/>
        <dbReference type="ChEBI" id="CHEBI:456216"/>
        <dbReference type="EC" id="7.4.2.1"/>
    </reaction>
    <physiologicalReaction direction="left-to-right" evidence="10">
        <dbReference type="Rhea" id="RHEA:14674"/>
    </physiologicalReaction>
</comment>
<name>A0A2M9H9M7_9BIFI</name>
<dbReference type="GO" id="GO:0016887">
    <property type="term" value="F:ATP hydrolysis activity"/>
    <property type="evidence" value="ECO:0007669"/>
    <property type="project" value="InterPro"/>
</dbReference>
<keyword evidence="7" id="KW-0029">Amino-acid transport</keyword>
<dbReference type="PIRSF" id="PIRSF039085">
    <property type="entry name" value="ABC_ATPase_HisP"/>
    <property type="match status" value="1"/>
</dbReference>
<dbReference type="EMBL" id="PEBI01000002">
    <property type="protein sequence ID" value="PJM73512.1"/>
    <property type="molecule type" value="Genomic_DNA"/>
</dbReference>
<dbReference type="InterPro" id="IPR017871">
    <property type="entry name" value="ABC_transporter-like_CS"/>
</dbReference>
<dbReference type="PANTHER" id="PTHR43166">
    <property type="entry name" value="AMINO ACID IMPORT ATP-BINDING PROTEIN"/>
    <property type="match status" value="1"/>
</dbReference>
<dbReference type="FunFam" id="3.40.50.300:FF:000020">
    <property type="entry name" value="Amino acid ABC transporter ATP-binding component"/>
    <property type="match status" value="1"/>
</dbReference>
<reference evidence="12 13" key="1">
    <citation type="submission" date="2017-10" db="EMBL/GenBank/DDBJ databases">
        <title>Draft genome sequences of strains TRE 1, TRE 9, TRE H and TRI 7, isolated from tamarins, belonging to four potential novel Bifidobacterium species.</title>
        <authorList>
            <person name="Mattarelli P."/>
            <person name="Modesto M."/>
            <person name="Puglisi E."/>
            <person name="Morelli L."/>
            <person name="Spezio C."/>
            <person name="Bonetti A."/>
            <person name="Sandri C."/>
        </authorList>
    </citation>
    <scope>NUCLEOTIDE SEQUENCE [LARGE SCALE GENOMIC DNA]</scope>
    <source>
        <strain evidence="13">TRE1</strain>
    </source>
</reference>
<dbReference type="EC" id="7.4.2.1" evidence="9"/>
<dbReference type="Gene3D" id="3.40.50.300">
    <property type="entry name" value="P-loop containing nucleotide triphosphate hydrolases"/>
    <property type="match status" value="1"/>
</dbReference>
<dbReference type="InterPro" id="IPR030679">
    <property type="entry name" value="ABC_ATPase_HisP-typ"/>
</dbReference>